<evidence type="ECO:0000256" key="1">
    <source>
        <dbReference type="SAM" id="SignalP"/>
    </source>
</evidence>
<dbReference type="Proteomes" id="UP001221142">
    <property type="component" value="Unassembled WGS sequence"/>
</dbReference>
<organism evidence="2 3">
    <name type="scientific">Roridomyces roridus</name>
    <dbReference type="NCBI Taxonomy" id="1738132"/>
    <lineage>
        <taxon>Eukaryota</taxon>
        <taxon>Fungi</taxon>
        <taxon>Dikarya</taxon>
        <taxon>Basidiomycota</taxon>
        <taxon>Agaricomycotina</taxon>
        <taxon>Agaricomycetes</taxon>
        <taxon>Agaricomycetidae</taxon>
        <taxon>Agaricales</taxon>
        <taxon>Marasmiineae</taxon>
        <taxon>Mycenaceae</taxon>
        <taxon>Roridomyces</taxon>
    </lineage>
</organism>
<accession>A0AAD7B441</accession>
<evidence type="ECO:0000313" key="2">
    <source>
        <dbReference type="EMBL" id="KAJ7609474.1"/>
    </source>
</evidence>
<keyword evidence="1" id="KW-0732">Signal</keyword>
<feature type="chain" id="PRO_5041979327" evidence="1">
    <location>
        <begin position="24"/>
        <end position="463"/>
    </location>
</feature>
<name>A0AAD7B441_9AGAR</name>
<reference evidence="2" key="1">
    <citation type="submission" date="2023-03" db="EMBL/GenBank/DDBJ databases">
        <title>Massive genome expansion in bonnet fungi (Mycena s.s.) driven by repeated elements and novel gene families across ecological guilds.</title>
        <authorList>
            <consortium name="Lawrence Berkeley National Laboratory"/>
            <person name="Harder C.B."/>
            <person name="Miyauchi S."/>
            <person name="Viragh M."/>
            <person name="Kuo A."/>
            <person name="Thoen E."/>
            <person name="Andreopoulos B."/>
            <person name="Lu D."/>
            <person name="Skrede I."/>
            <person name="Drula E."/>
            <person name="Henrissat B."/>
            <person name="Morin E."/>
            <person name="Kohler A."/>
            <person name="Barry K."/>
            <person name="LaButti K."/>
            <person name="Morin E."/>
            <person name="Salamov A."/>
            <person name="Lipzen A."/>
            <person name="Mereny Z."/>
            <person name="Hegedus B."/>
            <person name="Baldrian P."/>
            <person name="Stursova M."/>
            <person name="Weitz H."/>
            <person name="Taylor A."/>
            <person name="Grigoriev I.V."/>
            <person name="Nagy L.G."/>
            <person name="Martin F."/>
            <person name="Kauserud H."/>
        </authorList>
    </citation>
    <scope>NUCLEOTIDE SEQUENCE</scope>
    <source>
        <strain evidence="2">9284</strain>
    </source>
</reference>
<keyword evidence="3" id="KW-1185">Reference proteome</keyword>
<dbReference type="AlphaFoldDB" id="A0AAD7B441"/>
<dbReference type="EMBL" id="JARKIF010000040">
    <property type="protein sequence ID" value="KAJ7609474.1"/>
    <property type="molecule type" value="Genomic_DNA"/>
</dbReference>
<proteinExistence type="predicted"/>
<gene>
    <name evidence="2" type="ORF">FB45DRAFT_876566</name>
</gene>
<comment type="caution">
    <text evidence="2">The sequence shown here is derived from an EMBL/GenBank/DDBJ whole genome shotgun (WGS) entry which is preliminary data.</text>
</comment>
<feature type="signal peptide" evidence="1">
    <location>
        <begin position="1"/>
        <end position="23"/>
    </location>
</feature>
<evidence type="ECO:0000313" key="3">
    <source>
        <dbReference type="Proteomes" id="UP001221142"/>
    </source>
</evidence>
<protein>
    <submittedName>
        <fullName evidence="2">Uncharacterized protein</fullName>
    </submittedName>
</protein>
<sequence>MAKVDSSFFAAYLFCLNFLLSDGTFKVGTVWMDKRDFAEPAFWQILRNLTKKMQQDNLQIQLVTSILNQIAQVAKDLQSTFPIWEQTNANILFEFCGTLASHQSSSMDSIYTTMMLIPIVKAAPDVEVKPHYTNWVLQALDQIPDHQDRHVPLFSLVLRLLRALLCCTDWFNKKIAVESLQTIMKQLSLERDVGFTGSSTIYAFILGISQQSWFKDEDVQSLMLSLDLWTWLGAISKDDISVCSDYIRIGRNLANIPHWHSSMQSELSTWWFTTTWGLDEAVLPDFCSTLSDVWGLDPENKLQEPALSSNQKPKDLAATFLCSIWDVFDFTNPHALNQLVLSTIWAAIANDNPANQVTENERAELASMMVDAILHAAKKVSALPALGTANQSGREDYRGEGDFEKLSLILESLARTIKGEIKEYQGDNTWEGVWHQFKVRLIFWNLLPGMGEQLPGELQVTSS</sequence>